<name>A0ABN7XR37_GIGMA</name>
<keyword evidence="2" id="KW-1185">Reference proteome</keyword>
<reference evidence="1 2" key="1">
    <citation type="submission" date="2021-06" db="EMBL/GenBank/DDBJ databases">
        <authorList>
            <person name="Kallberg Y."/>
            <person name="Tangrot J."/>
            <person name="Rosling A."/>
        </authorList>
    </citation>
    <scope>NUCLEOTIDE SEQUENCE [LARGE SCALE GENOMIC DNA]</scope>
    <source>
        <strain evidence="1 2">120-4 pot B 10/14</strain>
    </source>
</reference>
<evidence type="ECO:0000313" key="1">
    <source>
        <dbReference type="EMBL" id="CAG8857542.1"/>
    </source>
</evidence>
<comment type="caution">
    <text evidence="1">The sequence shown here is derived from an EMBL/GenBank/DDBJ whole genome shotgun (WGS) entry which is preliminary data.</text>
</comment>
<protein>
    <submittedName>
        <fullName evidence="1">44354_t:CDS:1</fullName>
    </submittedName>
</protein>
<feature type="non-terminal residue" evidence="1">
    <location>
        <position position="1"/>
    </location>
</feature>
<feature type="non-terminal residue" evidence="1">
    <location>
        <position position="111"/>
    </location>
</feature>
<dbReference type="Proteomes" id="UP000789901">
    <property type="component" value="Unassembled WGS sequence"/>
</dbReference>
<accession>A0ABN7XR37</accession>
<gene>
    <name evidence="1" type="ORF">GMARGA_LOCUS46361</name>
</gene>
<evidence type="ECO:0000313" key="2">
    <source>
        <dbReference type="Proteomes" id="UP000789901"/>
    </source>
</evidence>
<dbReference type="EMBL" id="CAJVQB010172175">
    <property type="protein sequence ID" value="CAG8857542.1"/>
    <property type="molecule type" value="Genomic_DNA"/>
</dbReference>
<sequence length="111" mass="13526">LVTEEIFDWLKKKKIAKDNRYLFDRLEYKVKMLQYKSIKLITKFDKDFFDTRNEHCVFLTHEGKNFSLDELENSFQELNKDDSVSLFMQWDRNDSNKKKDLVTVYNDDVLK</sequence>
<organism evidence="1 2">
    <name type="scientific">Gigaspora margarita</name>
    <dbReference type="NCBI Taxonomy" id="4874"/>
    <lineage>
        <taxon>Eukaryota</taxon>
        <taxon>Fungi</taxon>
        <taxon>Fungi incertae sedis</taxon>
        <taxon>Mucoromycota</taxon>
        <taxon>Glomeromycotina</taxon>
        <taxon>Glomeromycetes</taxon>
        <taxon>Diversisporales</taxon>
        <taxon>Gigasporaceae</taxon>
        <taxon>Gigaspora</taxon>
    </lineage>
</organism>
<proteinExistence type="predicted"/>